<evidence type="ECO:0000313" key="8">
    <source>
        <dbReference type="EMBL" id="RIE03969.1"/>
    </source>
</evidence>
<keyword evidence="2" id="KW-1003">Cell membrane</keyword>
<dbReference type="InterPro" id="IPR006674">
    <property type="entry name" value="HD_domain"/>
</dbReference>
<dbReference type="AlphaFoldDB" id="A0A398CRX4"/>
<dbReference type="InterPro" id="IPR003660">
    <property type="entry name" value="HAMP_dom"/>
</dbReference>
<evidence type="ECO:0000259" key="5">
    <source>
        <dbReference type="PROSITE" id="PS50885"/>
    </source>
</evidence>
<dbReference type="PANTHER" id="PTHR43155">
    <property type="entry name" value="CYCLIC DI-GMP PHOSPHODIESTERASE PA4108-RELATED"/>
    <property type="match status" value="1"/>
</dbReference>
<reference evidence="8 9" key="1">
    <citation type="submission" date="2018-09" db="EMBL/GenBank/DDBJ databases">
        <title>Cohnella cavernae sp. nov., isolated from a karst cave.</title>
        <authorList>
            <person name="Zhu H."/>
        </authorList>
    </citation>
    <scope>NUCLEOTIDE SEQUENCE [LARGE SCALE GENOMIC DNA]</scope>
    <source>
        <strain evidence="8 9">K2E09-144</strain>
    </source>
</reference>
<evidence type="ECO:0000256" key="1">
    <source>
        <dbReference type="ARBA" id="ARBA00004236"/>
    </source>
</evidence>
<feature type="transmembrane region" description="Helical" evidence="4">
    <location>
        <begin position="108"/>
        <end position="128"/>
    </location>
</feature>
<dbReference type="RefSeq" id="WP_119148645.1">
    <property type="nucleotide sequence ID" value="NZ_JBHSOV010000006.1"/>
</dbReference>
<dbReference type="SMART" id="SM00304">
    <property type="entry name" value="HAMP"/>
    <property type="match status" value="1"/>
</dbReference>
<dbReference type="PROSITE" id="PS51831">
    <property type="entry name" value="HD"/>
    <property type="match status" value="1"/>
</dbReference>
<keyword evidence="4" id="KW-0812">Transmembrane</keyword>
<feature type="domain" description="HAMP" evidence="5">
    <location>
        <begin position="257"/>
        <end position="309"/>
    </location>
</feature>
<dbReference type="Proteomes" id="UP000266340">
    <property type="component" value="Unassembled WGS sequence"/>
</dbReference>
<dbReference type="CDD" id="cd00077">
    <property type="entry name" value="HDc"/>
    <property type="match status" value="1"/>
</dbReference>
<comment type="caution">
    <text evidence="8">The sequence shown here is derived from an EMBL/GenBank/DDBJ whole genome shotgun (WGS) entry which is preliminary data.</text>
</comment>
<comment type="subcellular location">
    <subcellularLocation>
        <location evidence="1">Cell membrane</location>
    </subcellularLocation>
</comment>
<dbReference type="InterPro" id="IPR037522">
    <property type="entry name" value="HD_GYP_dom"/>
</dbReference>
<sequence length="516" mass="57710">MEIYRAFSRQFIRNCTAGSTVSVLVVGSLFIFSTLEISQVEFLRLAGVLIGSLIIMMTLELFFIRRQIAPIRTLLHALESSDVPSDWSKVQSVYQHVHRLPVLTVGRILGPHLLGLSVPAILATLLLIRLDLLHFPYFYVWLAIAGSLLVAALHAMIEFFLTVQTIKPVLLYIRRRSLDLSGYDPSLNGQIIVSIQKKFQLSAFLIGAFPLFLFALAGQVRLQRLTGQDSMEYWRWAAVIIVIGVAFASLGAWLLSRDVQQPIRNLYERMGSVREGNFDVQAADIYSDEFSKLISGFNHMVNGLKARDRMNSQLIQSYITMLAATLDARDRYTAGHSERVAGYSVQIGWLAGLSLQELDLVKKSALLHDIGKIGVRDSVLLKEGRLTDEEFALIQEHPVLGENILKQIEPVDAMADLMPGVRSHHERYDGKGYPDRLSGDSIPLLGRIIAIADAFDAMTSDRPYRQGMSVEKALLILEEGCGTQWDPKLTPLFVADIREEQRRTKPTSSADAFKPA</sequence>
<feature type="transmembrane region" description="Helical" evidence="4">
    <location>
        <begin position="233"/>
        <end position="255"/>
    </location>
</feature>
<dbReference type="PROSITE" id="PS51832">
    <property type="entry name" value="HD_GYP"/>
    <property type="match status" value="1"/>
</dbReference>
<evidence type="ECO:0000256" key="4">
    <source>
        <dbReference type="SAM" id="Phobius"/>
    </source>
</evidence>
<evidence type="ECO:0000313" key="9">
    <source>
        <dbReference type="Proteomes" id="UP000266340"/>
    </source>
</evidence>
<organism evidence="8 9">
    <name type="scientific">Cohnella faecalis</name>
    <dbReference type="NCBI Taxonomy" id="2315694"/>
    <lineage>
        <taxon>Bacteria</taxon>
        <taxon>Bacillati</taxon>
        <taxon>Bacillota</taxon>
        <taxon>Bacilli</taxon>
        <taxon>Bacillales</taxon>
        <taxon>Paenibacillaceae</taxon>
        <taxon>Cohnella</taxon>
    </lineage>
</organism>
<proteinExistence type="predicted"/>
<dbReference type="Gene3D" id="1.10.3210.10">
    <property type="entry name" value="Hypothetical protein af1432"/>
    <property type="match status" value="1"/>
</dbReference>
<feature type="transmembrane region" description="Helical" evidence="4">
    <location>
        <begin position="45"/>
        <end position="64"/>
    </location>
</feature>
<dbReference type="CDD" id="cd06225">
    <property type="entry name" value="HAMP"/>
    <property type="match status" value="1"/>
</dbReference>
<evidence type="ECO:0000256" key="2">
    <source>
        <dbReference type="ARBA" id="ARBA00022475"/>
    </source>
</evidence>
<dbReference type="InterPro" id="IPR003607">
    <property type="entry name" value="HD/PDEase_dom"/>
</dbReference>
<feature type="transmembrane region" description="Helical" evidence="4">
    <location>
        <begin position="12"/>
        <end position="33"/>
    </location>
</feature>
<evidence type="ECO:0000259" key="7">
    <source>
        <dbReference type="PROSITE" id="PS51832"/>
    </source>
</evidence>
<feature type="domain" description="HD" evidence="6">
    <location>
        <begin position="333"/>
        <end position="458"/>
    </location>
</feature>
<gene>
    <name evidence="8" type="ORF">D3H35_08395</name>
</gene>
<dbReference type="SMART" id="SM00471">
    <property type="entry name" value="HDc"/>
    <property type="match status" value="1"/>
</dbReference>
<feature type="domain" description="HD-GYP" evidence="7">
    <location>
        <begin position="311"/>
        <end position="509"/>
    </location>
</feature>
<evidence type="ECO:0000256" key="3">
    <source>
        <dbReference type="ARBA" id="ARBA00023136"/>
    </source>
</evidence>
<protein>
    <submittedName>
        <fullName evidence="8">HD domain-containing protein</fullName>
    </submittedName>
</protein>
<dbReference type="OrthoDB" id="9759601at2"/>
<dbReference type="SUPFAM" id="SSF109604">
    <property type="entry name" value="HD-domain/PDEase-like"/>
    <property type="match status" value="1"/>
</dbReference>
<dbReference type="SUPFAM" id="SSF158472">
    <property type="entry name" value="HAMP domain-like"/>
    <property type="match status" value="1"/>
</dbReference>
<name>A0A398CRX4_9BACL</name>
<feature type="transmembrane region" description="Helical" evidence="4">
    <location>
        <begin position="201"/>
        <end position="221"/>
    </location>
</feature>
<dbReference type="GO" id="GO:0005886">
    <property type="term" value="C:plasma membrane"/>
    <property type="evidence" value="ECO:0007669"/>
    <property type="project" value="UniProtKB-SubCell"/>
</dbReference>
<keyword evidence="3 4" id="KW-0472">Membrane</keyword>
<dbReference type="PROSITE" id="PS50885">
    <property type="entry name" value="HAMP"/>
    <property type="match status" value="1"/>
</dbReference>
<keyword evidence="4" id="KW-1133">Transmembrane helix</keyword>
<feature type="transmembrane region" description="Helical" evidence="4">
    <location>
        <begin position="140"/>
        <end position="166"/>
    </location>
</feature>
<dbReference type="GO" id="GO:0007165">
    <property type="term" value="P:signal transduction"/>
    <property type="evidence" value="ECO:0007669"/>
    <property type="project" value="InterPro"/>
</dbReference>
<dbReference type="EMBL" id="QXJM01000029">
    <property type="protein sequence ID" value="RIE03969.1"/>
    <property type="molecule type" value="Genomic_DNA"/>
</dbReference>
<dbReference type="Gene3D" id="6.10.340.10">
    <property type="match status" value="1"/>
</dbReference>
<accession>A0A398CRX4</accession>
<keyword evidence="9" id="KW-1185">Reference proteome</keyword>
<dbReference type="Pfam" id="PF13487">
    <property type="entry name" value="HD_5"/>
    <property type="match status" value="1"/>
</dbReference>
<evidence type="ECO:0000259" key="6">
    <source>
        <dbReference type="PROSITE" id="PS51831"/>
    </source>
</evidence>
<dbReference type="PANTHER" id="PTHR43155:SF2">
    <property type="entry name" value="CYCLIC DI-GMP PHOSPHODIESTERASE PA4108"/>
    <property type="match status" value="1"/>
</dbReference>
<dbReference type="Pfam" id="PF00672">
    <property type="entry name" value="HAMP"/>
    <property type="match status" value="1"/>
</dbReference>